<keyword evidence="2 3" id="KW-0175">Coiled coil</keyword>
<feature type="coiled-coil region" evidence="3">
    <location>
        <begin position="296"/>
        <end position="323"/>
    </location>
</feature>
<feature type="compositionally biased region" description="Basic and acidic residues" evidence="4">
    <location>
        <begin position="653"/>
        <end position="708"/>
    </location>
</feature>
<dbReference type="RefSeq" id="XP_010481932.1">
    <property type="nucleotide sequence ID" value="XM_010483630.2"/>
</dbReference>
<dbReference type="PANTHER" id="PTHR32054:SF30">
    <property type="entry name" value="PROTEIN WEAK CHLOROPLAST MOVEMENT UNDER BLUE LIGHT-LIKE 3"/>
    <property type="match status" value="1"/>
</dbReference>
<dbReference type="GeneID" id="104760672"/>
<feature type="compositionally biased region" description="Polar residues" evidence="4">
    <location>
        <begin position="709"/>
        <end position="722"/>
    </location>
</feature>
<gene>
    <name evidence="6" type="primary">LOC104760672</name>
</gene>
<feature type="coiled-coil region" evidence="3">
    <location>
        <begin position="193"/>
        <end position="264"/>
    </location>
</feature>
<reference evidence="5" key="1">
    <citation type="journal article" date="2014" name="Nat. Commun.">
        <title>The emerging biofuel crop Camelina sativa retains a highly undifferentiated hexaploid genome structure.</title>
        <authorList>
            <person name="Kagale S."/>
            <person name="Koh C."/>
            <person name="Nixon J."/>
            <person name="Bollina V."/>
            <person name="Clarke W.E."/>
            <person name="Tuteja R."/>
            <person name="Spillane C."/>
            <person name="Robinson S.J."/>
            <person name="Links M.G."/>
            <person name="Clarke C."/>
            <person name="Higgins E.E."/>
            <person name="Huebert T."/>
            <person name="Sharpe A.G."/>
            <person name="Parkin I.A."/>
        </authorList>
    </citation>
    <scope>NUCLEOTIDE SEQUENCE [LARGE SCALE GENOMIC DNA]</scope>
    <source>
        <strain evidence="5">cv. DH55</strain>
    </source>
</reference>
<dbReference type="InterPro" id="IPR008545">
    <property type="entry name" value="Web"/>
</dbReference>
<dbReference type="Pfam" id="PF05701">
    <property type="entry name" value="WEMBL"/>
    <property type="match status" value="1"/>
</dbReference>
<sequence length="774" mass="87107">MPVGYWPFISLSIFQCSGTTTKLSDTVTIMLGDDKDSDDLNVFLNAIGETGDDDEAPTRISTSFNDIDFLTFDDEDSHHNPFQDCESSPINEPPPPKIYVAPRVMISHQDSFSEDSRTDVIEDARILPASPRLRVPASPRAFVYPRSVESPRFGSPVGVIDTASPFDSVKDAVSKFGGITDWKAHKIQTIERRKMVDEELEKIQEAMPECKREVELAEEAKHNALNELENTKGLIEELKLELEKAEKEEQQAKQDSELAQMRVEEMEQGVANEASVAVKAQLDVAKARQVSVTCELRSVREEIEMVSNEYEEMLKEKDLAREKADIAVMEAKEIERTMDGLSIELIATKELLESAHTAHLEAEEMRFGAAMARDQDVYNWEKELKMVEDDIERLNQEVRAADDVKAKLETASVLQHDLKTELASFTENSSGNLLMEKESSNNDIHAAVDSARRELEEVKSNIEKAASEVKTLKIIAGSLQSELERERQDLAETKQRASAGLARKNDEDVREELVETATKLELATKEAEDAKSYATAARDELTMAKELSEQAKRGMSTLESRLTEAKKEMEAARASEKLALAAIKALQETESSQRFEEINESPRSIIISVEEYYELSKQAHKSEEEANTKLSEIVSQIEVAKEEESRILEKLEEVNREMSVTKKELKEAMGKADKARDEKLGMEQELRKWRSDNGKRRTDEGREPEKSPTRSSTENGFGQSKSFAFGEQGSSSNYTGAGTNNNNNLTPETKKKKKLSLFPKVFMFLSRKKSHSHK</sequence>
<evidence type="ECO:0000313" key="6">
    <source>
        <dbReference type="RefSeq" id="XP_010481932.1"/>
    </source>
</evidence>
<reference evidence="6" key="2">
    <citation type="submission" date="2025-08" db="UniProtKB">
        <authorList>
            <consortium name="RefSeq"/>
        </authorList>
    </citation>
    <scope>IDENTIFICATION</scope>
    <source>
        <tissue evidence="6">Leaf</tissue>
    </source>
</reference>
<evidence type="ECO:0000313" key="5">
    <source>
        <dbReference type="Proteomes" id="UP000694864"/>
    </source>
</evidence>
<accession>A0ABM0X7N2</accession>
<evidence type="ECO:0000256" key="2">
    <source>
        <dbReference type="ARBA" id="ARBA00023054"/>
    </source>
</evidence>
<dbReference type="Proteomes" id="UP000694864">
    <property type="component" value="Chromosome 18"/>
</dbReference>
<dbReference type="PANTHER" id="PTHR32054">
    <property type="entry name" value="HEAVY CHAIN, PUTATIVE, EXPRESSED-RELATED-RELATED"/>
    <property type="match status" value="1"/>
</dbReference>
<evidence type="ECO:0000256" key="4">
    <source>
        <dbReference type="SAM" id="MobiDB-lite"/>
    </source>
</evidence>
<keyword evidence="5" id="KW-1185">Reference proteome</keyword>
<proteinExistence type="inferred from homology"/>
<feature type="coiled-coil region" evidence="3">
    <location>
        <begin position="377"/>
        <end position="411"/>
    </location>
</feature>
<evidence type="ECO:0000256" key="3">
    <source>
        <dbReference type="SAM" id="Coils"/>
    </source>
</evidence>
<evidence type="ECO:0000256" key="1">
    <source>
        <dbReference type="ARBA" id="ARBA00005485"/>
    </source>
</evidence>
<feature type="compositionally biased region" description="Low complexity" evidence="4">
    <location>
        <begin position="729"/>
        <end position="747"/>
    </location>
</feature>
<protein>
    <submittedName>
        <fullName evidence="6">Protein WEAK CHLOROPLAST MOVEMENT UNDER BLUE LIGHT-like 3 isoform X1</fullName>
    </submittedName>
</protein>
<feature type="coiled-coil region" evidence="3">
    <location>
        <begin position="441"/>
        <end position="575"/>
    </location>
</feature>
<comment type="similarity">
    <text evidence="1">Belongs to the WEB family.</text>
</comment>
<feature type="region of interest" description="Disordered" evidence="4">
    <location>
        <begin position="653"/>
        <end position="757"/>
    </location>
</feature>
<name>A0ABM0X7N2_CAMSA</name>
<organism evidence="5 6">
    <name type="scientific">Camelina sativa</name>
    <name type="common">False flax</name>
    <name type="synonym">Myagrum sativum</name>
    <dbReference type="NCBI Taxonomy" id="90675"/>
    <lineage>
        <taxon>Eukaryota</taxon>
        <taxon>Viridiplantae</taxon>
        <taxon>Streptophyta</taxon>
        <taxon>Embryophyta</taxon>
        <taxon>Tracheophyta</taxon>
        <taxon>Spermatophyta</taxon>
        <taxon>Magnoliopsida</taxon>
        <taxon>eudicotyledons</taxon>
        <taxon>Gunneridae</taxon>
        <taxon>Pentapetalae</taxon>
        <taxon>rosids</taxon>
        <taxon>malvids</taxon>
        <taxon>Brassicales</taxon>
        <taxon>Brassicaceae</taxon>
        <taxon>Camelineae</taxon>
        <taxon>Camelina</taxon>
    </lineage>
</organism>